<evidence type="ECO:0000256" key="1">
    <source>
        <dbReference type="SAM" id="MobiDB-lite"/>
    </source>
</evidence>
<evidence type="ECO:0000313" key="3">
    <source>
        <dbReference type="Proteomes" id="UP000800200"/>
    </source>
</evidence>
<feature type="compositionally biased region" description="Basic and acidic residues" evidence="1">
    <location>
        <begin position="14"/>
        <end position="30"/>
    </location>
</feature>
<evidence type="ECO:0000313" key="2">
    <source>
        <dbReference type="EMBL" id="KAF2177237.1"/>
    </source>
</evidence>
<dbReference type="EMBL" id="ML994692">
    <property type="protein sequence ID" value="KAF2177237.1"/>
    <property type="molecule type" value="Genomic_DNA"/>
</dbReference>
<reference evidence="2" key="1">
    <citation type="journal article" date="2020" name="Stud. Mycol.">
        <title>101 Dothideomycetes genomes: a test case for predicting lifestyles and emergence of pathogens.</title>
        <authorList>
            <person name="Haridas S."/>
            <person name="Albert R."/>
            <person name="Binder M."/>
            <person name="Bloem J."/>
            <person name="Labutti K."/>
            <person name="Salamov A."/>
            <person name="Andreopoulos B."/>
            <person name="Baker S."/>
            <person name="Barry K."/>
            <person name="Bills G."/>
            <person name="Bluhm B."/>
            <person name="Cannon C."/>
            <person name="Castanera R."/>
            <person name="Culley D."/>
            <person name="Daum C."/>
            <person name="Ezra D."/>
            <person name="Gonzalez J."/>
            <person name="Henrissat B."/>
            <person name="Kuo A."/>
            <person name="Liang C."/>
            <person name="Lipzen A."/>
            <person name="Lutzoni F."/>
            <person name="Magnuson J."/>
            <person name="Mondo S."/>
            <person name="Nolan M."/>
            <person name="Ohm R."/>
            <person name="Pangilinan J."/>
            <person name="Park H.-J."/>
            <person name="Ramirez L."/>
            <person name="Alfaro M."/>
            <person name="Sun H."/>
            <person name="Tritt A."/>
            <person name="Yoshinaga Y."/>
            <person name="Zwiers L.-H."/>
            <person name="Turgeon B."/>
            <person name="Goodwin S."/>
            <person name="Spatafora J."/>
            <person name="Crous P."/>
            <person name="Grigoriev I."/>
        </authorList>
    </citation>
    <scope>NUCLEOTIDE SEQUENCE</scope>
    <source>
        <strain evidence="2">CBS 207.26</strain>
    </source>
</reference>
<gene>
    <name evidence="2" type="ORF">K469DRAFT_644737</name>
</gene>
<dbReference type="Proteomes" id="UP000800200">
    <property type="component" value="Unassembled WGS sequence"/>
</dbReference>
<dbReference type="AlphaFoldDB" id="A0A6A6DCS9"/>
<proteinExistence type="predicted"/>
<protein>
    <submittedName>
        <fullName evidence="2">Uncharacterized protein</fullName>
    </submittedName>
</protein>
<feature type="region of interest" description="Disordered" evidence="1">
    <location>
        <begin position="49"/>
        <end position="94"/>
    </location>
</feature>
<keyword evidence="3" id="KW-1185">Reference proteome</keyword>
<feature type="compositionally biased region" description="Basic residues" evidence="1">
    <location>
        <begin position="1"/>
        <end position="13"/>
    </location>
</feature>
<feature type="region of interest" description="Disordered" evidence="1">
    <location>
        <begin position="1"/>
        <end position="35"/>
    </location>
</feature>
<dbReference type="OrthoDB" id="5313204at2759"/>
<name>A0A6A6DCS9_9PEZI</name>
<organism evidence="2 3">
    <name type="scientific">Zopfia rhizophila CBS 207.26</name>
    <dbReference type="NCBI Taxonomy" id="1314779"/>
    <lineage>
        <taxon>Eukaryota</taxon>
        <taxon>Fungi</taxon>
        <taxon>Dikarya</taxon>
        <taxon>Ascomycota</taxon>
        <taxon>Pezizomycotina</taxon>
        <taxon>Dothideomycetes</taxon>
        <taxon>Dothideomycetes incertae sedis</taxon>
        <taxon>Zopfiaceae</taxon>
        <taxon>Zopfia</taxon>
    </lineage>
</organism>
<sequence length="94" mass="10703">MDKVKKVLHVRSKSKVETESSHEPDPRGSVDEEVAAMSPEERAQYLKEFEEAERTGGPKKGSLLDKLIERGNRRTQEQLAQEARDREAKDGVIR</sequence>
<accession>A0A6A6DCS9</accession>